<evidence type="ECO:0000259" key="8">
    <source>
        <dbReference type="Pfam" id="PF00275"/>
    </source>
</evidence>
<keyword evidence="10" id="KW-1185">Reference proteome</keyword>
<dbReference type="STRING" id="1484053.SAMN05444274_10815"/>
<name>A0A1M5DYP9_9BACT</name>
<dbReference type="UniPathway" id="UPA00053">
    <property type="reaction ID" value="UER00089"/>
</dbReference>
<dbReference type="Pfam" id="PF00275">
    <property type="entry name" value="EPSP_synthase"/>
    <property type="match status" value="1"/>
</dbReference>
<accession>A0A1M5DYP9</accession>
<dbReference type="GO" id="GO:0005737">
    <property type="term" value="C:cytoplasm"/>
    <property type="evidence" value="ECO:0007669"/>
    <property type="project" value="UniProtKB-SubCell"/>
</dbReference>
<dbReference type="Gene3D" id="3.65.10.10">
    <property type="entry name" value="Enolpyruvate transferase domain"/>
    <property type="match status" value="2"/>
</dbReference>
<feature type="active site" description="Proton acceptor" evidence="7">
    <location>
        <position position="289"/>
    </location>
</feature>
<dbReference type="GO" id="GO:0008652">
    <property type="term" value="P:amino acid biosynthetic process"/>
    <property type="evidence" value="ECO:0007669"/>
    <property type="project" value="UniProtKB-KW"/>
</dbReference>
<comment type="caution">
    <text evidence="7">Lacks conserved residue(s) required for the propagation of feature annotation.</text>
</comment>
<dbReference type="Proteomes" id="UP000184164">
    <property type="component" value="Unassembled WGS sequence"/>
</dbReference>
<feature type="binding site" evidence="7">
    <location>
        <position position="27"/>
    </location>
    <ligand>
        <name>3-phosphoshikimate</name>
        <dbReference type="ChEBI" id="CHEBI:145989"/>
    </ligand>
</feature>
<feature type="binding site" evidence="7">
    <location>
        <position position="146"/>
    </location>
    <ligand>
        <name>phosphoenolpyruvate</name>
        <dbReference type="ChEBI" id="CHEBI:58702"/>
    </ligand>
</feature>
<dbReference type="GO" id="GO:0003866">
    <property type="term" value="F:3-phosphoshikimate 1-carboxyvinyltransferase activity"/>
    <property type="evidence" value="ECO:0007669"/>
    <property type="project" value="UniProtKB-UniRule"/>
</dbReference>
<evidence type="ECO:0000256" key="2">
    <source>
        <dbReference type="ARBA" id="ARBA00009948"/>
    </source>
</evidence>
<dbReference type="CDD" id="cd01556">
    <property type="entry name" value="EPSP_synthase"/>
    <property type="match status" value="1"/>
</dbReference>
<dbReference type="InterPro" id="IPR006264">
    <property type="entry name" value="EPSP_synthase"/>
</dbReference>
<dbReference type="PANTHER" id="PTHR21090:SF5">
    <property type="entry name" value="PENTAFUNCTIONAL AROM POLYPEPTIDE"/>
    <property type="match status" value="1"/>
</dbReference>
<evidence type="ECO:0000256" key="3">
    <source>
        <dbReference type="ARBA" id="ARBA00022605"/>
    </source>
</evidence>
<comment type="subcellular location">
    <subcellularLocation>
        <location evidence="7">Cytoplasm</location>
    </subcellularLocation>
</comment>
<comment type="subunit">
    <text evidence="7">Monomer.</text>
</comment>
<feature type="binding site" evidence="7">
    <location>
        <position position="392"/>
    </location>
    <ligand>
        <name>phosphoenolpyruvate</name>
        <dbReference type="ChEBI" id="CHEBI:58702"/>
    </ligand>
</feature>
<reference evidence="9 10" key="1">
    <citation type="submission" date="2016-11" db="EMBL/GenBank/DDBJ databases">
        <authorList>
            <person name="Jaros S."/>
            <person name="Januszkiewicz K."/>
            <person name="Wedrychowicz H."/>
        </authorList>
    </citation>
    <scope>NUCLEOTIDE SEQUENCE [LARGE SCALE GENOMIC DNA]</scope>
    <source>
        <strain evidence="9 10">DSM 26910</strain>
    </source>
</reference>
<dbReference type="InterPro" id="IPR023193">
    <property type="entry name" value="EPSP_synthase_CS"/>
</dbReference>
<dbReference type="EMBL" id="FQUM01000008">
    <property type="protein sequence ID" value="SHF72103.1"/>
    <property type="molecule type" value="Genomic_DNA"/>
</dbReference>
<feature type="binding site" evidence="7">
    <location>
        <position position="22"/>
    </location>
    <ligand>
        <name>phosphoenolpyruvate</name>
        <dbReference type="ChEBI" id="CHEBI:58702"/>
    </ligand>
</feature>
<evidence type="ECO:0000313" key="10">
    <source>
        <dbReference type="Proteomes" id="UP000184164"/>
    </source>
</evidence>
<evidence type="ECO:0000256" key="5">
    <source>
        <dbReference type="ARBA" id="ARBA00023141"/>
    </source>
</evidence>
<proteinExistence type="inferred from homology"/>
<protein>
    <recommendedName>
        <fullName evidence="7">3-phosphoshikimate 1-carboxyvinyltransferase</fullName>
        <ecNumber evidence="7">2.5.1.19</ecNumber>
    </recommendedName>
    <alternativeName>
        <fullName evidence="7">5-enolpyruvylshikimate-3-phosphate synthase</fullName>
        <shortName evidence="7">EPSP synthase</shortName>
        <shortName evidence="7">EPSPS</shortName>
    </alternativeName>
</protein>
<feature type="binding site" evidence="7">
    <location>
        <position position="144"/>
    </location>
    <ligand>
        <name>3-phosphoshikimate</name>
        <dbReference type="ChEBI" id="CHEBI:145989"/>
    </ligand>
</feature>
<dbReference type="OrthoDB" id="9809920at2"/>
<dbReference type="PANTHER" id="PTHR21090">
    <property type="entry name" value="AROM/DEHYDROQUINATE SYNTHASE"/>
    <property type="match status" value="1"/>
</dbReference>
<dbReference type="InterPro" id="IPR001986">
    <property type="entry name" value="Enolpyruvate_Tfrase_dom"/>
</dbReference>
<dbReference type="HAMAP" id="MF_00210">
    <property type="entry name" value="EPSP_synth"/>
    <property type="match status" value="1"/>
</dbReference>
<comment type="function">
    <text evidence="7">Catalyzes the transfer of the enolpyruvyl moiety of phosphoenolpyruvate (PEP) to the 5-hydroxyl of shikimate-3-phosphate (S3P) to produce enolpyruvyl shikimate-3-phosphate and inorganic phosphate.</text>
</comment>
<keyword evidence="3 7" id="KW-0028">Amino-acid biosynthesis</keyword>
<comment type="similarity">
    <text evidence="2 7">Belongs to the EPSP synthase family.</text>
</comment>
<feature type="binding site" evidence="7">
    <location>
        <position position="70"/>
    </location>
    <ligand>
        <name>phosphoenolpyruvate</name>
        <dbReference type="ChEBI" id="CHEBI:58702"/>
    </ligand>
</feature>
<dbReference type="PROSITE" id="PS00885">
    <property type="entry name" value="EPSP_SYNTHASE_2"/>
    <property type="match status" value="1"/>
</dbReference>
<dbReference type="RefSeq" id="WP_073002855.1">
    <property type="nucleotide sequence ID" value="NZ_FQUM01000008.1"/>
</dbReference>
<keyword evidence="5 7" id="KW-0057">Aromatic amino acid biosynthesis</keyword>
<evidence type="ECO:0000256" key="7">
    <source>
        <dbReference type="HAMAP-Rule" id="MF_00210"/>
    </source>
</evidence>
<organism evidence="9 10">
    <name type="scientific">Mariniphaga anaerophila</name>
    <dbReference type="NCBI Taxonomy" id="1484053"/>
    <lineage>
        <taxon>Bacteria</taxon>
        <taxon>Pseudomonadati</taxon>
        <taxon>Bacteroidota</taxon>
        <taxon>Bacteroidia</taxon>
        <taxon>Marinilabiliales</taxon>
        <taxon>Prolixibacteraceae</taxon>
        <taxon>Mariniphaga</taxon>
    </lineage>
</organism>
<dbReference type="GO" id="GO:0009073">
    <property type="term" value="P:aromatic amino acid family biosynthetic process"/>
    <property type="evidence" value="ECO:0007669"/>
    <property type="project" value="UniProtKB-KW"/>
</dbReference>
<dbReference type="GO" id="GO:0009423">
    <property type="term" value="P:chorismate biosynthetic process"/>
    <property type="evidence" value="ECO:0007669"/>
    <property type="project" value="UniProtKB-UniRule"/>
</dbReference>
<feature type="binding site" evidence="7">
    <location>
        <position position="316"/>
    </location>
    <ligand>
        <name>3-phosphoshikimate</name>
        <dbReference type="ChEBI" id="CHEBI:145989"/>
    </ligand>
</feature>
<dbReference type="EC" id="2.5.1.19" evidence="7"/>
<comment type="catalytic activity">
    <reaction evidence="6">
        <text>3-phosphoshikimate + phosphoenolpyruvate = 5-O-(1-carboxyvinyl)-3-phosphoshikimate + phosphate</text>
        <dbReference type="Rhea" id="RHEA:21256"/>
        <dbReference type="ChEBI" id="CHEBI:43474"/>
        <dbReference type="ChEBI" id="CHEBI:57701"/>
        <dbReference type="ChEBI" id="CHEBI:58702"/>
        <dbReference type="ChEBI" id="CHEBI:145989"/>
        <dbReference type="EC" id="2.5.1.19"/>
    </reaction>
    <physiologicalReaction direction="left-to-right" evidence="6">
        <dbReference type="Rhea" id="RHEA:21257"/>
    </physiologicalReaction>
</comment>
<feature type="binding site" evidence="7">
    <location>
        <position position="320"/>
    </location>
    <ligand>
        <name>phosphoenolpyruvate</name>
        <dbReference type="ChEBI" id="CHEBI:58702"/>
    </ligand>
</feature>
<evidence type="ECO:0000256" key="1">
    <source>
        <dbReference type="ARBA" id="ARBA00004811"/>
    </source>
</evidence>
<evidence type="ECO:0000256" key="4">
    <source>
        <dbReference type="ARBA" id="ARBA00022679"/>
    </source>
</evidence>
<feature type="binding site" evidence="7">
    <location>
        <position position="22"/>
    </location>
    <ligand>
        <name>3-phosphoshikimate</name>
        <dbReference type="ChEBI" id="CHEBI:145989"/>
    </ligand>
</feature>
<sequence>MKYQVTATRTEINGCINLPASKSISNRVLIINALCYNPYVAKNLSDSDDTRVLEQALFSNSNKFDIGHAGTAMRFLTAFLSKIVGEWEITGSERMKQRPIGILVDALNELGARIEYIEKDGFPPLKIFGSHLKGKTLELDGSISSQYISALLLIAPTIENGLTLALKGEITSRSYIELTLKLMARFGIQYKWEGNTITVPEQNYLPGEFTVEADWSGASYWYQMLALAEKGEILLENLQIDSLQGDANIAGWFKQLGVQSTQKSDGILLSKSTSSLPAKLEFDFIENPDVAQTMACLCVAKKIPFYFSGLKTLKIKETDRIAALQNELKKFGATVTEPAHGELAWDGTIDASTAEKIPIIKTYHDHRMALAFAPMVLAGYNLDIEDPMVVTKSYPSFWEDLKQVGFAVKVL</sequence>
<comment type="pathway">
    <text evidence="1 7">Metabolic intermediate biosynthesis; chorismate biosynthesis; chorismate from D-erythrose 4-phosphate and phosphoenolpyruvate: step 6/7.</text>
</comment>
<feature type="domain" description="Enolpyruvate transferase" evidence="8">
    <location>
        <begin position="61"/>
        <end position="401"/>
    </location>
</feature>
<feature type="binding site" evidence="7">
    <location>
        <position position="146"/>
    </location>
    <ligand>
        <name>3-phosphoshikimate</name>
        <dbReference type="ChEBI" id="CHEBI:145989"/>
    </ligand>
</feature>
<dbReference type="InterPro" id="IPR013792">
    <property type="entry name" value="RNA3'P_cycl/enolpyr_Trfase_a/b"/>
</dbReference>
<keyword evidence="7" id="KW-0963">Cytoplasm</keyword>
<evidence type="ECO:0000256" key="6">
    <source>
        <dbReference type="ARBA" id="ARBA00044633"/>
    </source>
</evidence>
<dbReference type="InterPro" id="IPR036968">
    <property type="entry name" value="Enolpyruvate_Tfrase_sf"/>
</dbReference>
<keyword evidence="4 7" id="KW-0808">Transferase</keyword>
<gene>
    <name evidence="7" type="primary">aroA</name>
    <name evidence="9" type="ORF">SAMN05444274_10815</name>
</gene>
<feature type="binding site" evidence="7">
    <location>
        <position position="289"/>
    </location>
    <ligand>
        <name>3-phosphoshikimate</name>
        <dbReference type="ChEBI" id="CHEBI:145989"/>
    </ligand>
</feature>
<feature type="binding site" evidence="7">
    <location>
        <position position="172"/>
    </location>
    <ligand>
        <name>3-phosphoshikimate</name>
        <dbReference type="ChEBI" id="CHEBI:145989"/>
    </ligand>
</feature>
<feature type="binding site" evidence="7">
    <location>
        <position position="23"/>
    </location>
    <ligand>
        <name>3-phosphoshikimate</name>
        <dbReference type="ChEBI" id="CHEBI:145989"/>
    </ligand>
</feature>
<feature type="binding site" evidence="7">
    <location>
        <position position="367"/>
    </location>
    <ligand>
        <name>phosphoenolpyruvate</name>
        <dbReference type="ChEBI" id="CHEBI:58702"/>
    </ligand>
</feature>
<dbReference type="PIRSF" id="PIRSF000505">
    <property type="entry name" value="EPSPS"/>
    <property type="match status" value="1"/>
</dbReference>
<feature type="binding site" evidence="7">
    <location>
        <position position="145"/>
    </location>
    <ligand>
        <name>3-phosphoshikimate</name>
        <dbReference type="ChEBI" id="CHEBI:145989"/>
    </ligand>
</feature>
<dbReference type="SUPFAM" id="SSF55205">
    <property type="entry name" value="EPT/RTPC-like"/>
    <property type="match status" value="1"/>
</dbReference>
<evidence type="ECO:0000313" key="9">
    <source>
        <dbReference type="EMBL" id="SHF72103.1"/>
    </source>
</evidence>
<feature type="binding site" evidence="7">
    <location>
        <position position="98"/>
    </location>
    <ligand>
        <name>phosphoenolpyruvate</name>
        <dbReference type="ChEBI" id="CHEBI:58702"/>
    </ligand>
</feature>
<dbReference type="AlphaFoldDB" id="A0A1M5DYP9"/>